<protein>
    <recommendedName>
        <fullName evidence="4">RepB-like DNA primase domain-containing protein</fullName>
    </recommendedName>
</protein>
<reference evidence="2 3" key="1">
    <citation type="submission" date="2019-06" db="EMBL/GenBank/DDBJ databases">
        <authorList>
            <person name="Rodrigo-Torres L."/>
            <person name="Arahal R. D."/>
            <person name="Lucena T."/>
        </authorList>
    </citation>
    <scope>NUCLEOTIDE SEQUENCE [LARGE SCALE GENOMIC DNA]</scope>
    <source>
        <strain evidence="2 3">SB0023/3</strain>
    </source>
</reference>
<keyword evidence="3" id="KW-1185">Reference proteome</keyword>
<organism evidence="2 3">
    <name type="scientific">Methylobacterium symbioticum</name>
    <dbReference type="NCBI Taxonomy" id="2584084"/>
    <lineage>
        <taxon>Bacteria</taxon>
        <taxon>Pseudomonadati</taxon>
        <taxon>Pseudomonadota</taxon>
        <taxon>Alphaproteobacteria</taxon>
        <taxon>Hyphomicrobiales</taxon>
        <taxon>Methylobacteriaceae</taxon>
        <taxon>Methylobacterium</taxon>
    </lineage>
</organism>
<evidence type="ECO:0000256" key="1">
    <source>
        <dbReference type="SAM" id="MobiDB-lite"/>
    </source>
</evidence>
<proteinExistence type="predicted"/>
<dbReference type="RefSeq" id="WP_059407734.1">
    <property type="nucleotide sequence ID" value="NZ_CABFPH010000090.1"/>
</dbReference>
<evidence type="ECO:0008006" key="4">
    <source>
        <dbReference type="Google" id="ProtNLM"/>
    </source>
</evidence>
<evidence type="ECO:0000313" key="2">
    <source>
        <dbReference type="EMBL" id="VUD73888.1"/>
    </source>
</evidence>
<name>A0A509EIA0_9HYPH</name>
<dbReference type="OrthoDB" id="6008408at2"/>
<accession>A0A509EIA0</accession>
<feature type="region of interest" description="Disordered" evidence="1">
    <location>
        <begin position="266"/>
        <end position="293"/>
    </location>
</feature>
<dbReference type="AlphaFoldDB" id="A0A509EIA0"/>
<dbReference type="EMBL" id="CABFPH010000090">
    <property type="protein sequence ID" value="VUD73888.1"/>
    <property type="molecule type" value="Genomic_DNA"/>
</dbReference>
<feature type="region of interest" description="Disordered" evidence="1">
    <location>
        <begin position="624"/>
        <end position="648"/>
    </location>
</feature>
<dbReference type="Proteomes" id="UP000410984">
    <property type="component" value="Unassembled WGS sequence"/>
</dbReference>
<gene>
    <name evidence="2" type="ORF">MET9862_04510</name>
</gene>
<feature type="compositionally biased region" description="Low complexity" evidence="1">
    <location>
        <begin position="634"/>
        <end position="648"/>
    </location>
</feature>
<evidence type="ECO:0000313" key="3">
    <source>
        <dbReference type="Proteomes" id="UP000410984"/>
    </source>
</evidence>
<feature type="compositionally biased region" description="Low complexity" evidence="1">
    <location>
        <begin position="272"/>
        <end position="284"/>
    </location>
</feature>
<sequence length="679" mass="73683">MMTPDAQTSTTPCQATRAHLRAAHVAWLHPKGSIGRAWVGTKVADDDGERFEGETLDPADAVLRQHGAEDRYSSLNRFWGRRRTGECLKAVGSLVLDWDYQKNESQPFYGWAPEAVRDLLIEAMVAAGIPLPSIWVASGCGLQGTWACDGVKAAAWARVRAVYDALHGPDLATNGMPKVRRRHADPELDAIEAKRLPMWRLFRDAGLDRVCRDSARVVRLVGSMNVKSRTMARLIAPAAFADATRYSFHALADAILPVSRREIEERRRARAEAQTAAAANDNPAPARPRRHAGPAGRWVGILRDLYAWRDGMGGPPQGRRELWLFLTANATAHVRGGRREDWAAELAPLAGLTEKEALSALGTLDRRQRRHEAGETDEFEGVEQSILYNHKAATIVDLLDIQVEQAERFGLRALFPGGGKAMTPAERQAARRRRLGIESASDSADQRLAIGMYAMGQRAAGMSLAEICACHDLGKEAVLFAMRLASADYGLDGAIDAETLRAARDAEALERSSIVAETQSEVLANATGIDEAVEPVGFASRYIVGSASREARPASLAPLPAPGEVVVQRWSDWFATVTTASGTWEWHRDAAWDLVGDPGCVDPADAVLAQAALQDLSRPIVGPARRSARRDGARGQCRLAPPSRAAPLPQLDLSREAEAYADASGGWTTPRRSLALVAA</sequence>